<evidence type="ECO:0000313" key="11">
    <source>
        <dbReference type="Proteomes" id="UP000694522"/>
    </source>
</evidence>
<accession>A0A8B9FZ50</accession>
<keyword evidence="7 9" id="KW-0496">Mitochondrion</keyword>
<evidence type="ECO:0000256" key="9">
    <source>
        <dbReference type="RuleBase" id="RU363009"/>
    </source>
</evidence>
<organism evidence="10 11">
    <name type="scientific">Amazona collaria</name>
    <name type="common">yellow-billed parrot</name>
    <dbReference type="NCBI Taxonomy" id="241587"/>
    <lineage>
        <taxon>Eukaryota</taxon>
        <taxon>Metazoa</taxon>
        <taxon>Chordata</taxon>
        <taxon>Craniata</taxon>
        <taxon>Vertebrata</taxon>
        <taxon>Euteleostomi</taxon>
        <taxon>Archelosauria</taxon>
        <taxon>Archosauria</taxon>
        <taxon>Dinosauria</taxon>
        <taxon>Saurischia</taxon>
        <taxon>Theropoda</taxon>
        <taxon>Coelurosauria</taxon>
        <taxon>Aves</taxon>
        <taxon>Neognathae</taxon>
        <taxon>Neoaves</taxon>
        <taxon>Telluraves</taxon>
        <taxon>Australaves</taxon>
        <taxon>Psittaciformes</taxon>
        <taxon>Psittacidae</taxon>
        <taxon>Amazona</taxon>
    </lineage>
</organism>
<dbReference type="GO" id="GO:0061617">
    <property type="term" value="C:MICOS complex"/>
    <property type="evidence" value="ECO:0007669"/>
    <property type="project" value="UniProtKB-UniRule"/>
</dbReference>
<dbReference type="Ensembl" id="ENSACOT00000014855.1">
    <property type="protein sequence ID" value="ENSACOP00000014351.1"/>
    <property type="gene ID" value="ENSACOG00000009993.1"/>
</dbReference>
<name>A0A8B9FZ50_9PSIT</name>
<keyword evidence="8" id="KW-0472">Membrane</keyword>
<evidence type="ECO:0000256" key="6">
    <source>
        <dbReference type="ARBA" id="ARBA00022989"/>
    </source>
</evidence>
<dbReference type="GO" id="GO:0044284">
    <property type="term" value="C:mitochondrial crista junction"/>
    <property type="evidence" value="ECO:0007669"/>
    <property type="project" value="TreeGrafter"/>
</dbReference>
<comment type="similarity">
    <text evidence="2 9">Belongs to the MICOS complex subunit Mic13 family.</text>
</comment>
<dbReference type="Pfam" id="PF15884">
    <property type="entry name" value="QIL1"/>
    <property type="match status" value="1"/>
</dbReference>
<evidence type="ECO:0000256" key="7">
    <source>
        <dbReference type="ARBA" id="ARBA00023128"/>
    </source>
</evidence>
<evidence type="ECO:0000313" key="10">
    <source>
        <dbReference type="Ensembl" id="ENSACOP00000014351.1"/>
    </source>
</evidence>
<dbReference type="InterPro" id="IPR026769">
    <property type="entry name" value="Mic13"/>
</dbReference>
<comment type="function">
    <text evidence="9">Component of the MICOS complex, a large protein complex of the mitochondrial inner membrane that plays crucial roles in the maintenance of crista junctions, inner membrane architecture, and formation of contact sites to the outer membrane.</text>
</comment>
<keyword evidence="11" id="KW-1185">Reference proteome</keyword>
<evidence type="ECO:0000256" key="8">
    <source>
        <dbReference type="ARBA" id="ARBA00023136"/>
    </source>
</evidence>
<evidence type="ECO:0000256" key="4">
    <source>
        <dbReference type="ARBA" id="ARBA00022692"/>
    </source>
</evidence>
<proteinExistence type="inferred from homology"/>
<evidence type="ECO:0000256" key="2">
    <source>
        <dbReference type="ARBA" id="ARBA00006771"/>
    </source>
</evidence>
<sequence>MASRRGAGSPVPRDRLSPPPAAAVMAARLVPVLKFVIKGGLAGGAVYVVYDQGLLGSGTQGAEAFRKAQAALPPAIQEWISYTGWELPPIPKLEFSPSDSWNKGVRMVMSALSVAPTRACEYTAEGWKYVKDLIK</sequence>
<comment type="subunit">
    <text evidence="9">Component of the mitochondrial contact site and cristae organizing system (MICOS) complex.</text>
</comment>
<evidence type="ECO:0000256" key="1">
    <source>
        <dbReference type="ARBA" id="ARBA00004434"/>
    </source>
</evidence>
<dbReference type="AlphaFoldDB" id="A0A8B9FZ50"/>
<dbReference type="PANTHER" id="PTHR31816">
    <property type="entry name" value="MICOS COMPLEX SUBUNIT MIC13"/>
    <property type="match status" value="1"/>
</dbReference>
<protein>
    <recommendedName>
        <fullName evidence="3 9">MICOS complex subunit MIC13</fullName>
    </recommendedName>
</protein>
<dbReference type="Proteomes" id="UP000694522">
    <property type="component" value="Unplaced"/>
</dbReference>
<comment type="subcellular location">
    <subcellularLocation>
        <location evidence="1 9">Mitochondrion inner membrane</location>
        <topology evidence="1 9">Single-pass membrane protein</topology>
    </subcellularLocation>
</comment>
<dbReference type="PANTHER" id="PTHR31816:SF3">
    <property type="entry name" value="MICOS COMPLEX SUBUNIT MIC13"/>
    <property type="match status" value="1"/>
</dbReference>
<keyword evidence="4" id="KW-0812">Transmembrane</keyword>
<evidence type="ECO:0000256" key="5">
    <source>
        <dbReference type="ARBA" id="ARBA00022792"/>
    </source>
</evidence>
<reference evidence="10" key="2">
    <citation type="submission" date="2025-09" db="UniProtKB">
        <authorList>
            <consortium name="Ensembl"/>
        </authorList>
    </citation>
    <scope>IDENTIFICATION</scope>
</reference>
<keyword evidence="6" id="KW-1133">Transmembrane helix</keyword>
<keyword evidence="5 9" id="KW-0999">Mitochondrion inner membrane</keyword>
<dbReference type="GO" id="GO:0042407">
    <property type="term" value="P:cristae formation"/>
    <property type="evidence" value="ECO:0007669"/>
    <property type="project" value="TreeGrafter"/>
</dbReference>
<evidence type="ECO:0000256" key="3">
    <source>
        <dbReference type="ARBA" id="ARBA00018172"/>
    </source>
</evidence>
<reference evidence="10" key="1">
    <citation type="submission" date="2025-08" db="UniProtKB">
        <authorList>
            <consortium name="Ensembl"/>
        </authorList>
    </citation>
    <scope>IDENTIFICATION</scope>
</reference>